<sequence length="188" mass="21735">MKKILFNMVVISLSTFVAFHSKAQMKKNDNCDPFDAVVNNHDQIFQSSGIPSAIELVLKYCRAVDTNFYKLQNEWQNKTDGSFRDFDNKKLYGITFTQKFKLPRDANFPIDSIFRTIEKELRFGKKVIIALQLETGWPIFVVHKQTPNGEFVSYSKLGSHTLIIRNTKEIVKRSNGTEIMTYITSPRL</sequence>
<protein>
    <recommendedName>
        <fullName evidence="4">Peptidase C39-like domain-containing protein</fullName>
    </recommendedName>
</protein>
<evidence type="ECO:0000313" key="3">
    <source>
        <dbReference type="Proteomes" id="UP000184287"/>
    </source>
</evidence>
<dbReference type="AlphaFoldDB" id="A0A1M5KWQ3"/>
<organism evidence="2 3">
    <name type="scientific">Pedobacter caeni</name>
    <dbReference type="NCBI Taxonomy" id="288992"/>
    <lineage>
        <taxon>Bacteria</taxon>
        <taxon>Pseudomonadati</taxon>
        <taxon>Bacteroidota</taxon>
        <taxon>Sphingobacteriia</taxon>
        <taxon>Sphingobacteriales</taxon>
        <taxon>Sphingobacteriaceae</taxon>
        <taxon>Pedobacter</taxon>
    </lineage>
</organism>
<dbReference type="RefSeq" id="WP_073236060.1">
    <property type="nucleotide sequence ID" value="NZ_FQUQ01000006.1"/>
</dbReference>
<evidence type="ECO:0008006" key="4">
    <source>
        <dbReference type="Google" id="ProtNLM"/>
    </source>
</evidence>
<dbReference type="Proteomes" id="UP000184287">
    <property type="component" value="Unassembled WGS sequence"/>
</dbReference>
<dbReference type="OrthoDB" id="704168at2"/>
<reference evidence="3" key="1">
    <citation type="submission" date="2016-11" db="EMBL/GenBank/DDBJ databases">
        <authorList>
            <person name="Varghese N."/>
            <person name="Submissions S."/>
        </authorList>
    </citation>
    <scope>NUCLEOTIDE SEQUENCE [LARGE SCALE GENOMIC DNA]</scope>
    <source>
        <strain evidence="3">DSM 16990</strain>
    </source>
</reference>
<name>A0A1M5KWQ3_9SPHI</name>
<dbReference type="EMBL" id="FQUQ01000006">
    <property type="protein sequence ID" value="SHG57177.1"/>
    <property type="molecule type" value="Genomic_DNA"/>
</dbReference>
<evidence type="ECO:0000313" key="2">
    <source>
        <dbReference type="EMBL" id="SHG57177.1"/>
    </source>
</evidence>
<feature type="chain" id="PRO_5013223121" description="Peptidase C39-like domain-containing protein" evidence="1">
    <location>
        <begin position="24"/>
        <end position="188"/>
    </location>
</feature>
<keyword evidence="3" id="KW-1185">Reference proteome</keyword>
<accession>A0A1M5KWQ3</accession>
<feature type="signal peptide" evidence="1">
    <location>
        <begin position="1"/>
        <end position="23"/>
    </location>
</feature>
<keyword evidence="1" id="KW-0732">Signal</keyword>
<gene>
    <name evidence="2" type="ORF">SAMN04488522_106121</name>
</gene>
<dbReference type="STRING" id="288992.SAMN04488522_106121"/>
<proteinExistence type="predicted"/>
<evidence type="ECO:0000256" key="1">
    <source>
        <dbReference type="SAM" id="SignalP"/>
    </source>
</evidence>